<dbReference type="EMBL" id="FUWV01000001">
    <property type="protein sequence ID" value="SJZ37413.1"/>
    <property type="molecule type" value="Genomic_DNA"/>
</dbReference>
<sequence length="192" mass="22933">MREMNLLPEEDLYKKYQNKKRKKFMSIVMIFAFLLLFIYFIFVLINLNIEKKVSNINSDIQKLGKVEERRLKISSYQKVITDHKNLLKKLNDKKMDHFVFLEELEKTLPNEVILNNIFFTENNVFHIEGKTTNPNKIADFMVNLSKINGVKNVFLQNINYSLEDNNDKVNFPSFYITFTYSYGEKKDNDFDQ</sequence>
<proteinExistence type="predicted"/>
<dbReference type="Proteomes" id="UP000196365">
    <property type="component" value="Unassembled WGS sequence"/>
</dbReference>
<dbReference type="PANTHER" id="PTHR40278">
    <property type="entry name" value="DNA UTILIZATION PROTEIN HOFN"/>
    <property type="match status" value="1"/>
</dbReference>
<dbReference type="PANTHER" id="PTHR40278:SF1">
    <property type="entry name" value="DNA UTILIZATION PROTEIN HOFN"/>
    <property type="match status" value="1"/>
</dbReference>
<feature type="transmembrane region" description="Helical" evidence="1">
    <location>
        <begin position="24"/>
        <end position="45"/>
    </location>
</feature>
<evidence type="ECO:0000313" key="2">
    <source>
        <dbReference type="EMBL" id="SJZ37413.1"/>
    </source>
</evidence>
<keyword evidence="1" id="KW-0472">Membrane</keyword>
<gene>
    <name evidence="2" type="ORF">SAMN02745973_00341</name>
</gene>
<organism evidence="2 3">
    <name type="scientific">Garciella nitratireducens DSM 15102</name>
    <dbReference type="NCBI Taxonomy" id="1121911"/>
    <lineage>
        <taxon>Bacteria</taxon>
        <taxon>Bacillati</taxon>
        <taxon>Bacillota</taxon>
        <taxon>Clostridia</taxon>
        <taxon>Eubacteriales</taxon>
        <taxon>Eubacteriaceae</taxon>
        <taxon>Garciella</taxon>
    </lineage>
</organism>
<name>A0A1T4K4Z7_9FIRM</name>
<dbReference type="InterPro" id="IPR007813">
    <property type="entry name" value="PilN"/>
</dbReference>
<dbReference type="Pfam" id="PF05137">
    <property type="entry name" value="PilN"/>
    <property type="match status" value="1"/>
</dbReference>
<evidence type="ECO:0000313" key="3">
    <source>
        <dbReference type="Proteomes" id="UP000196365"/>
    </source>
</evidence>
<dbReference type="InterPro" id="IPR052534">
    <property type="entry name" value="Extracell_DNA_Util/SecSys_Comp"/>
</dbReference>
<keyword evidence="1" id="KW-0812">Transmembrane</keyword>
<keyword evidence="1" id="KW-1133">Transmembrane helix</keyword>
<dbReference type="RefSeq" id="WP_087677779.1">
    <property type="nucleotide sequence ID" value="NZ_FUWV01000001.1"/>
</dbReference>
<reference evidence="2 3" key="1">
    <citation type="submission" date="2017-02" db="EMBL/GenBank/DDBJ databases">
        <authorList>
            <person name="Peterson S.W."/>
        </authorList>
    </citation>
    <scope>NUCLEOTIDE SEQUENCE [LARGE SCALE GENOMIC DNA]</scope>
    <source>
        <strain evidence="2 3">DSM 15102</strain>
    </source>
</reference>
<protein>
    <submittedName>
        <fullName evidence="2">Tfp pilus assembly protein PilN</fullName>
    </submittedName>
</protein>
<evidence type="ECO:0000256" key="1">
    <source>
        <dbReference type="SAM" id="Phobius"/>
    </source>
</evidence>
<keyword evidence="3" id="KW-1185">Reference proteome</keyword>
<dbReference type="AlphaFoldDB" id="A0A1T4K4Z7"/>
<accession>A0A1T4K4Z7</accession>